<evidence type="ECO:0000259" key="3">
    <source>
        <dbReference type="Pfam" id="PF00586"/>
    </source>
</evidence>
<protein>
    <submittedName>
        <fullName evidence="4">Thiamine-monophosphate kinase</fullName>
    </submittedName>
</protein>
<evidence type="ECO:0000313" key="5">
    <source>
        <dbReference type="EMBL" id="VFK27234.1"/>
    </source>
</evidence>
<dbReference type="EMBL" id="CAADGH010000015">
    <property type="protein sequence ID" value="VFK75105.1"/>
    <property type="molecule type" value="Genomic_DNA"/>
</dbReference>
<evidence type="ECO:0000313" key="6">
    <source>
        <dbReference type="EMBL" id="VFK75105.1"/>
    </source>
</evidence>
<keyword evidence="4" id="KW-0808">Transferase</keyword>
<sequence>MRGETPRFEGRDRPKIHPDPGVSILAGQLHRSHQDAAPRHTAPGHRHTFLNIRCLPMHEFQLIRHFFSTGTASREDVILGIGDDAALLRVPPGHNVVTAIATRQDPKGEQSPEVLGREVLRLSLTRLTALGATPAWFTLALTMPEADNDWLARFSQSLKELARDSGVALIGGDTTRGPWSVTIISNGYIPLSGA</sequence>
<evidence type="ECO:0000256" key="2">
    <source>
        <dbReference type="SAM" id="MobiDB-lite"/>
    </source>
</evidence>
<dbReference type="InterPro" id="IPR006283">
    <property type="entry name" value="ThiL-like"/>
</dbReference>
<dbReference type="EMBL" id="CAADFO010000016">
    <property type="protein sequence ID" value="VFK25879.1"/>
    <property type="molecule type" value="Genomic_DNA"/>
</dbReference>
<dbReference type="InterPro" id="IPR016188">
    <property type="entry name" value="PurM-like_N"/>
</dbReference>
<feature type="domain" description="PurM-like N-terminal" evidence="3">
    <location>
        <begin position="82"/>
        <end position="177"/>
    </location>
</feature>
<dbReference type="GO" id="GO:0009030">
    <property type="term" value="F:thiamine-phosphate kinase activity"/>
    <property type="evidence" value="ECO:0007669"/>
    <property type="project" value="InterPro"/>
</dbReference>
<dbReference type="Pfam" id="PF00586">
    <property type="entry name" value="AIRS"/>
    <property type="match status" value="1"/>
</dbReference>
<accession>A0A450X975</accession>
<dbReference type="PANTHER" id="PTHR30270">
    <property type="entry name" value="THIAMINE-MONOPHOSPHATE KINASE"/>
    <property type="match status" value="1"/>
</dbReference>
<dbReference type="PANTHER" id="PTHR30270:SF0">
    <property type="entry name" value="THIAMINE-MONOPHOSPHATE KINASE"/>
    <property type="match status" value="1"/>
</dbReference>
<dbReference type="SUPFAM" id="SSF55326">
    <property type="entry name" value="PurM N-terminal domain-like"/>
    <property type="match status" value="1"/>
</dbReference>
<keyword evidence="1" id="KW-0784">Thiamine biosynthesis</keyword>
<dbReference type="Gene3D" id="3.30.1330.10">
    <property type="entry name" value="PurM-like, N-terminal domain"/>
    <property type="match status" value="1"/>
</dbReference>
<keyword evidence="4" id="KW-0418">Kinase</keyword>
<dbReference type="GO" id="GO:0009228">
    <property type="term" value="P:thiamine biosynthetic process"/>
    <property type="evidence" value="ECO:0007669"/>
    <property type="project" value="UniProtKB-KW"/>
</dbReference>
<reference evidence="4" key="1">
    <citation type="submission" date="2019-02" db="EMBL/GenBank/DDBJ databases">
        <authorList>
            <person name="Gruber-Vodicka R. H."/>
            <person name="Seah K. B. B."/>
        </authorList>
    </citation>
    <scope>NUCLEOTIDE SEQUENCE</scope>
    <source>
        <strain evidence="4">BECK_BZ197</strain>
        <strain evidence="6">BECK_BZ198</strain>
        <strain evidence="5">BECK_BZ199</strain>
    </source>
</reference>
<feature type="region of interest" description="Disordered" evidence="2">
    <location>
        <begin position="1"/>
        <end position="20"/>
    </location>
</feature>
<dbReference type="EMBL" id="CAADFQ010000002">
    <property type="protein sequence ID" value="VFK27234.1"/>
    <property type="molecule type" value="Genomic_DNA"/>
</dbReference>
<feature type="compositionally biased region" description="Basic and acidic residues" evidence="2">
    <location>
        <begin position="1"/>
        <end position="18"/>
    </location>
</feature>
<gene>
    <name evidence="4" type="ORF">BECKMB1821G_GA0114241_101642</name>
    <name evidence="6" type="ORF">BECKMB1821H_GA0114242_101542</name>
    <name evidence="5" type="ORF">BECKMB1821I_GA0114274_100293</name>
</gene>
<evidence type="ECO:0000313" key="4">
    <source>
        <dbReference type="EMBL" id="VFK25879.1"/>
    </source>
</evidence>
<proteinExistence type="predicted"/>
<dbReference type="AlphaFoldDB" id="A0A450X975"/>
<name>A0A450X975_9GAMM</name>
<organism evidence="4">
    <name type="scientific">Candidatus Kentrum sp. MB</name>
    <dbReference type="NCBI Taxonomy" id="2138164"/>
    <lineage>
        <taxon>Bacteria</taxon>
        <taxon>Pseudomonadati</taxon>
        <taxon>Pseudomonadota</taxon>
        <taxon>Gammaproteobacteria</taxon>
        <taxon>Candidatus Kentrum</taxon>
    </lineage>
</organism>
<evidence type="ECO:0000256" key="1">
    <source>
        <dbReference type="ARBA" id="ARBA00022977"/>
    </source>
</evidence>
<dbReference type="InterPro" id="IPR036921">
    <property type="entry name" value="PurM-like_N_sf"/>
</dbReference>